<sequence length="233" mass="23983">MAAKGVSVLKFVGTVSLGVLTGLSYSLSALTIPALLTLPSADSASRAFNSLTTAATRHLGSLANLSSSAFILAYFLSPRALRHPYLIYASALALGSHLAASDLLAPYLLALGPAGRTPASASSAAAAKKQQQQKKKQEQERARVKMEASYEVLGSAGSDAHSEGSTGGSASGEETEGGEAGVNGEEVRVEVEVFLKQQIVRSAVAGLGFLLSVVGIWGDGVVPIYSQSVYIDI</sequence>
<dbReference type="InterPro" id="IPR051668">
    <property type="entry name" value="ATG33"/>
</dbReference>
<dbReference type="Proteomes" id="UP001304895">
    <property type="component" value="Unassembled WGS sequence"/>
</dbReference>
<comment type="subcellular location">
    <subcellularLocation>
        <location evidence="1">Membrane</location>
        <topology evidence="1">Multi-pass membrane protein</topology>
    </subcellularLocation>
</comment>
<evidence type="ECO:0000256" key="2">
    <source>
        <dbReference type="ARBA" id="ARBA00022692"/>
    </source>
</evidence>
<feature type="region of interest" description="Disordered" evidence="6">
    <location>
        <begin position="121"/>
        <end position="141"/>
    </location>
</feature>
<evidence type="ECO:0000313" key="9">
    <source>
        <dbReference type="Proteomes" id="UP001304895"/>
    </source>
</evidence>
<keyword evidence="2 7" id="KW-0812">Transmembrane</keyword>
<evidence type="ECO:0000256" key="6">
    <source>
        <dbReference type="SAM" id="MobiDB-lite"/>
    </source>
</evidence>
<feature type="compositionally biased region" description="Low complexity" evidence="6">
    <location>
        <begin position="121"/>
        <end position="130"/>
    </location>
</feature>
<name>A0AAN6Z9D2_9PEZI</name>
<comment type="similarity">
    <text evidence="5">Belongs to the ATG33 family.</text>
</comment>
<evidence type="ECO:0000313" key="8">
    <source>
        <dbReference type="EMBL" id="KAK4130640.1"/>
    </source>
</evidence>
<evidence type="ECO:0000256" key="5">
    <source>
        <dbReference type="ARBA" id="ARBA00038013"/>
    </source>
</evidence>
<dbReference type="EMBL" id="MU853433">
    <property type="protein sequence ID" value="KAK4130640.1"/>
    <property type="molecule type" value="Genomic_DNA"/>
</dbReference>
<keyword evidence="9" id="KW-1185">Reference proteome</keyword>
<dbReference type="GO" id="GO:0005741">
    <property type="term" value="C:mitochondrial outer membrane"/>
    <property type="evidence" value="ECO:0007669"/>
    <property type="project" value="TreeGrafter"/>
</dbReference>
<evidence type="ECO:0000256" key="7">
    <source>
        <dbReference type="SAM" id="Phobius"/>
    </source>
</evidence>
<feature type="region of interest" description="Disordered" evidence="6">
    <location>
        <begin position="154"/>
        <end position="183"/>
    </location>
</feature>
<dbReference type="PANTHER" id="PTHR37278:SF1">
    <property type="entry name" value="AUTOPHAGY-RELATED PROTEIN 33-RELATED"/>
    <property type="match status" value="1"/>
</dbReference>
<reference evidence="8" key="2">
    <citation type="submission" date="2023-05" db="EMBL/GenBank/DDBJ databases">
        <authorList>
            <consortium name="Lawrence Berkeley National Laboratory"/>
            <person name="Steindorff A."/>
            <person name="Hensen N."/>
            <person name="Bonometti L."/>
            <person name="Westerberg I."/>
            <person name="Brannstrom I.O."/>
            <person name="Guillou S."/>
            <person name="Cros-Aarteil S."/>
            <person name="Calhoun S."/>
            <person name="Haridas S."/>
            <person name="Kuo A."/>
            <person name="Mondo S."/>
            <person name="Pangilinan J."/>
            <person name="Riley R."/>
            <person name="Labutti K."/>
            <person name="Andreopoulos B."/>
            <person name="Lipzen A."/>
            <person name="Chen C."/>
            <person name="Yanf M."/>
            <person name="Daum C."/>
            <person name="Ng V."/>
            <person name="Clum A."/>
            <person name="Ohm R."/>
            <person name="Martin F."/>
            <person name="Silar P."/>
            <person name="Natvig D."/>
            <person name="Lalanne C."/>
            <person name="Gautier V."/>
            <person name="Ament-Velasquez S.L."/>
            <person name="Kruys A."/>
            <person name="Hutchinson M.I."/>
            <person name="Powell A.J."/>
            <person name="Barry K."/>
            <person name="Miller A.N."/>
            <person name="Grigoriev I.V."/>
            <person name="Debuchy R."/>
            <person name="Gladieux P."/>
            <person name="Thoren M.H."/>
            <person name="Johannesson H."/>
        </authorList>
    </citation>
    <scope>NUCLEOTIDE SEQUENCE</scope>
    <source>
        <strain evidence="8">CBS 123565</strain>
    </source>
</reference>
<organism evidence="8 9">
    <name type="scientific">Trichocladium antarcticum</name>
    <dbReference type="NCBI Taxonomy" id="1450529"/>
    <lineage>
        <taxon>Eukaryota</taxon>
        <taxon>Fungi</taxon>
        <taxon>Dikarya</taxon>
        <taxon>Ascomycota</taxon>
        <taxon>Pezizomycotina</taxon>
        <taxon>Sordariomycetes</taxon>
        <taxon>Sordariomycetidae</taxon>
        <taxon>Sordariales</taxon>
        <taxon>Chaetomiaceae</taxon>
        <taxon>Trichocladium</taxon>
    </lineage>
</organism>
<reference evidence="8" key="1">
    <citation type="journal article" date="2023" name="Mol. Phylogenet. Evol.">
        <title>Genome-scale phylogeny and comparative genomics of the fungal order Sordariales.</title>
        <authorList>
            <person name="Hensen N."/>
            <person name="Bonometti L."/>
            <person name="Westerberg I."/>
            <person name="Brannstrom I.O."/>
            <person name="Guillou S."/>
            <person name="Cros-Aarteil S."/>
            <person name="Calhoun S."/>
            <person name="Haridas S."/>
            <person name="Kuo A."/>
            <person name="Mondo S."/>
            <person name="Pangilinan J."/>
            <person name="Riley R."/>
            <person name="LaButti K."/>
            <person name="Andreopoulos B."/>
            <person name="Lipzen A."/>
            <person name="Chen C."/>
            <person name="Yan M."/>
            <person name="Daum C."/>
            <person name="Ng V."/>
            <person name="Clum A."/>
            <person name="Steindorff A."/>
            <person name="Ohm R.A."/>
            <person name="Martin F."/>
            <person name="Silar P."/>
            <person name="Natvig D.O."/>
            <person name="Lalanne C."/>
            <person name="Gautier V."/>
            <person name="Ament-Velasquez S.L."/>
            <person name="Kruys A."/>
            <person name="Hutchinson M.I."/>
            <person name="Powell A.J."/>
            <person name="Barry K."/>
            <person name="Miller A.N."/>
            <person name="Grigoriev I.V."/>
            <person name="Debuchy R."/>
            <person name="Gladieux P."/>
            <person name="Hiltunen Thoren M."/>
            <person name="Johannesson H."/>
        </authorList>
    </citation>
    <scope>NUCLEOTIDE SEQUENCE</scope>
    <source>
        <strain evidence="8">CBS 123565</strain>
    </source>
</reference>
<feature type="transmembrane region" description="Helical" evidence="7">
    <location>
        <begin position="12"/>
        <end position="38"/>
    </location>
</feature>
<proteinExistence type="inferred from homology"/>
<dbReference type="GO" id="GO:0000422">
    <property type="term" value="P:autophagy of mitochondrion"/>
    <property type="evidence" value="ECO:0007669"/>
    <property type="project" value="TreeGrafter"/>
</dbReference>
<dbReference type="GO" id="GO:0016236">
    <property type="term" value="P:macroautophagy"/>
    <property type="evidence" value="ECO:0007669"/>
    <property type="project" value="TreeGrafter"/>
</dbReference>
<evidence type="ECO:0000256" key="3">
    <source>
        <dbReference type="ARBA" id="ARBA00022989"/>
    </source>
</evidence>
<protein>
    <recommendedName>
        <fullName evidence="10">Autophagy-related protein 33</fullName>
    </recommendedName>
</protein>
<accession>A0AAN6Z9D2</accession>
<keyword evidence="3 7" id="KW-1133">Transmembrane helix</keyword>
<dbReference type="AlphaFoldDB" id="A0AAN6Z9D2"/>
<dbReference type="PANTHER" id="PTHR37278">
    <property type="entry name" value="AUTOPHAGY-RELATED PROTEIN 33-RELATED"/>
    <property type="match status" value="1"/>
</dbReference>
<evidence type="ECO:0008006" key="10">
    <source>
        <dbReference type="Google" id="ProtNLM"/>
    </source>
</evidence>
<evidence type="ECO:0000256" key="4">
    <source>
        <dbReference type="ARBA" id="ARBA00023136"/>
    </source>
</evidence>
<keyword evidence="4 7" id="KW-0472">Membrane</keyword>
<comment type="caution">
    <text evidence="8">The sequence shown here is derived from an EMBL/GenBank/DDBJ whole genome shotgun (WGS) entry which is preliminary data.</text>
</comment>
<gene>
    <name evidence="8" type="ORF">BT67DRAFT_390461</name>
</gene>
<feature type="transmembrane region" description="Helical" evidence="7">
    <location>
        <begin position="58"/>
        <end position="76"/>
    </location>
</feature>
<evidence type="ECO:0000256" key="1">
    <source>
        <dbReference type="ARBA" id="ARBA00004141"/>
    </source>
</evidence>